<dbReference type="InterPro" id="IPR050902">
    <property type="entry name" value="ABC_Transporter_SBP"/>
</dbReference>
<dbReference type="AlphaFoldDB" id="A0A7Z2NYP6"/>
<dbReference type="Gene3D" id="3.40.50.1980">
    <property type="entry name" value="Nitrogenase molybdenum iron protein domain"/>
    <property type="match status" value="2"/>
</dbReference>
<dbReference type="EMBL" id="CP047895">
    <property type="protein sequence ID" value="QHL91869.1"/>
    <property type="molecule type" value="Genomic_DNA"/>
</dbReference>
<gene>
    <name evidence="2" type="ORF">GVO57_08095</name>
</gene>
<dbReference type="SUPFAM" id="SSF53807">
    <property type="entry name" value="Helical backbone' metal receptor"/>
    <property type="match status" value="1"/>
</dbReference>
<dbReference type="KEGG" id="schy:GVO57_08095"/>
<name>A0A7Z2NYP6_9SPHN</name>
<feature type="domain" description="Fe/B12 periplasmic-binding" evidence="1">
    <location>
        <begin position="29"/>
        <end position="271"/>
    </location>
</feature>
<sequence>MVLPGLTACEAGSGAWSSAAPRPPAVPLRVVSLDYCADQYVLALVPRNRIAALSPDARKSFSYHRARAAGIAQVPSRAEDVLVRRPDLVVRSYGGGPDAARFFARSGVPVVQIGYANDLAGVRRTLIEVADGLGASARGAALARAMDARLARLRGDRPARQALYMTPAGVTTGSGTLIHAMITAAGLANFMDAPGWRPLPLERLAYQRPDLVAAAFFGTETDHRDGWSAARHPVARAQLRERPVVNLDGASTACGGWFVLDAVEALARGAE</sequence>
<evidence type="ECO:0000313" key="3">
    <source>
        <dbReference type="Proteomes" id="UP000464468"/>
    </source>
</evidence>
<proteinExistence type="predicted"/>
<organism evidence="2 3">
    <name type="scientific">Sphingomonas changnyeongensis</name>
    <dbReference type="NCBI Taxonomy" id="2698679"/>
    <lineage>
        <taxon>Bacteria</taxon>
        <taxon>Pseudomonadati</taxon>
        <taxon>Pseudomonadota</taxon>
        <taxon>Alphaproteobacteria</taxon>
        <taxon>Sphingomonadales</taxon>
        <taxon>Sphingomonadaceae</taxon>
        <taxon>Sphingomonas</taxon>
    </lineage>
</organism>
<evidence type="ECO:0000259" key="1">
    <source>
        <dbReference type="PROSITE" id="PS50983"/>
    </source>
</evidence>
<evidence type="ECO:0000313" key="2">
    <source>
        <dbReference type="EMBL" id="QHL91869.1"/>
    </source>
</evidence>
<dbReference type="PROSITE" id="PS50983">
    <property type="entry name" value="FE_B12_PBP"/>
    <property type="match status" value="1"/>
</dbReference>
<protein>
    <submittedName>
        <fullName evidence="2">ABC transporter substrate-binding protein</fullName>
    </submittedName>
</protein>
<dbReference type="PANTHER" id="PTHR30535">
    <property type="entry name" value="VITAMIN B12-BINDING PROTEIN"/>
    <property type="match status" value="1"/>
</dbReference>
<dbReference type="Pfam" id="PF01497">
    <property type="entry name" value="Peripla_BP_2"/>
    <property type="match status" value="1"/>
</dbReference>
<dbReference type="PANTHER" id="PTHR30535:SF4">
    <property type="entry name" value="HEMIN-BINDING PERIPLASMIC PROTEIN HMUT"/>
    <property type="match status" value="1"/>
</dbReference>
<reference evidence="2 3" key="1">
    <citation type="submission" date="2020-01" db="EMBL/GenBank/DDBJ databases">
        <title>Sphingomonas sp. C33 whole genome sequece.</title>
        <authorList>
            <person name="Park C."/>
        </authorList>
    </citation>
    <scope>NUCLEOTIDE SEQUENCE [LARGE SCALE GENOMIC DNA]</scope>
    <source>
        <strain evidence="2 3">C33</strain>
    </source>
</reference>
<accession>A0A7Z2NYP6</accession>
<dbReference type="Proteomes" id="UP000464468">
    <property type="component" value="Chromosome"/>
</dbReference>
<dbReference type="InterPro" id="IPR002491">
    <property type="entry name" value="ABC_transptr_periplasmic_BD"/>
</dbReference>
<keyword evidence="3" id="KW-1185">Reference proteome</keyword>